<dbReference type="AlphaFoldDB" id="A0AAD5S6G6"/>
<dbReference type="Pfam" id="PF05002">
    <property type="entry name" value="SGS"/>
    <property type="match status" value="1"/>
</dbReference>
<accession>A0AAD5S6G6</accession>
<dbReference type="InterPro" id="IPR044563">
    <property type="entry name" value="Sgt1-like"/>
</dbReference>
<feature type="non-terminal residue" evidence="2">
    <location>
        <position position="1"/>
    </location>
</feature>
<evidence type="ECO:0000313" key="2">
    <source>
        <dbReference type="EMBL" id="KAJ3043853.1"/>
    </source>
</evidence>
<gene>
    <name evidence="2" type="primary">SUGT1</name>
    <name evidence="2" type="ORF">HK097_001625</name>
</gene>
<proteinExistence type="predicted"/>
<reference evidence="2" key="1">
    <citation type="submission" date="2020-05" db="EMBL/GenBank/DDBJ databases">
        <title>Phylogenomic resolution of chytrid fungi.</title>
        <authorList>
            <person name="Stajich J.E."/>
            <person name="Amses K."/>
            <person name="Simmons R."/>
            <person name="Seto K."/>
            <person name="Myers J."/>
            <person name="Bonds A."/>
            <person name="Quandt C.A."/>
            <person name="Barry K."/>
            <person name="Liu P."/>
            <person name="Grigoriev I."/>
            <person name="Longcore J.E."/>
            <person name="James T.Y."/>
        </authorList>
    </citation>
    <scope>NUCLEOTIDE SEQUENCE</scope>
    <source>
        <strain evidence="2">JEL0318</strain>
    </source>
</reference>
<sequence length="80" mass="9036">KNDWSSVEKSVEDDKPEGEAALNALFQQIYKDASEDTRRAMMKSFVESNGTCLSTNWEEVGKKKVDVTPPEGMVAKKFDY</sequence>
<organism evidence="2 3">
    <name type="scientific">Rhizophlyctis rosea</name>
    <dbReference type="NCBI Taxonomy" id="64517"/>
    <lineage>
        <taxon>Eukaryota</taxon>
        <taxon>Fungi</taxon>
        <taxon>Fungi incertae sedis</taxon>
        <taxon>Chytridiomycota</taxon>
        <taxon>Chytridiomycota incertae sedis</taxon>
        <taxon>Chytridiomycetes</taxon>
        <taxon>Rhizophlyctidales</taxon>
        <taxon>Rhizophlyctidaceae</taxon>
        <taxon>Rhizophlyctis</taxon>
    </lineage>
</organism>
<keyword evidence="3" id="KW-1185">Reference proteome</keyword>
<evidence type="ECO:0000313" key="3">
    <source>
        <dbReference type="Proteomes" id="UP001212841"/>
    </source>
</evidence>
<dbReference type="PANTHER" id="PTHR45862">
    <property type="entry name" value="PROTEIN SGT1 HOMOLOG"/>
    <property type="match status" value="1"/>
</dbReference>
<dbReference type="InterPro" id="IPR007699">
    <property type="entry name" value="SGS_dom"/>
</dbReference>
<comment type="caution">
    <text evidence="2">The sequence shown here is derived from an EMBL/GenBank/DDBJ whole genome shotgun (WGS) entry which is preliminary data.</text>
</comment>
<name>A0AAD5S6G6_9FUNG</name>
<dbReference type="PROSITE" id="PS51048">
    <property type="entry name" value="SGS"/>
    <property type="match status" value="1"/>
</dbReference>
<protein>
    <submittedName>
        <fullName evidence="2">Suppressor of G2 allele of SKP1</fullName>
    </submittedName>
</protein>
<feature type="domain" description="SGS" evidence="1">
    <location>
        <begin position="1"/>
        <end position="80"/>
    </location>
</feature>
<dbReference type="GO" id="GO:0051087">
    <property type="term" value="F:protein-folding chaperone binding"/>
    <property type="evidence" value="ECO:0007669"/>
    <property type="project" value="InterPro"/>
</dbReference>
<dbReference type="Proteomes" id="UP001212841">
    <property type="component" value="Unassembled WGS sequence"/>
</dbReference>
<evidence type="ECO:0000259" key="1">
    <source>
        <dbReference type="PROSITE" id="PS51048"/>
    </source>
</evidence>
<dbReference type="EMBL" id="JADGJD010001329">
    <property type="protein sequence ID" value="KAJ3043853.1"/>
    <property type="molecule type" value="Genomic_DNA"/>
</dbReference>